<dbReference type="InterPro" id="IPR011936">
    <property type="entry name" value="Myxo_disulph_rpt"/>
</dbReference>
<evidence type="ECO:0000256" key="2">
    <source>
        <dbReference type="ARBA" id="ARBA00022737"/>
    </source>
</evidence>
<dbReference type="InterPro" id="IPR057774">
    <property type="entry name" value="D8C_UMOD/GP2/OIT3-like"/>
</dbReference>
<protein>
    <submittedName>
        <fullName evidence="6">DUF4215 domain-containing protein</fullName>
    </submittedName>
</protein>
<evidence type="ECO:0000256" key="1">
    <source>
        <dbReference type="ARBA" id="ARBA00022729"/>
    </source>
</evidence>
<feature type="domain" description="UMOD/GP2/OIT3-like D8C" evidence="5">
    <location>
        <begin position="245"/>
        <end position="326"/>
    </location>
</feature>
<keyword evidence="2" id="KW-0677">Repeat</keyword>
<sequence length="329" mass="34494">MIVFAHLAAGCFAIKIDTTDTLSTSITDTLTDTVTDTLPTTVTDTLPPTTIDPSTTIDPPTTIEPTDTIEPTVTITDPTFTDPTFTTFPTETFTVTTITVTTSPPSDCGNGVVEDGEECDDGNSSDTDDCPSTCKQAFCGDGFVRAGAEVCDDKINDNSYEGCAPGCSALAPRCGDSVLQAAEGELCDDGNQTAGDGCNACLTEDLPGECSQAVALPQPGRNVASQIEEVECDLALPPEGKWSRFVGSAGSRMPTTAPPMFSCGTHAPGWLNGQEPSEADGVVAREVCFHWEGETCHFKAPIAVQNCGPFVMYRLPTPPSCALRYCGVD</sequence>
<keyword evidence="3" id="KW-1015">Disulfide bond</keyword>
<keyword evidence="1" id="KW-0732">Signal</keyword>
<gene>
    <name evidence="6" type="ORF">K7C98_34610</name>
</gene>
<name>A0ABS7U221_9BACT</name>
<evidence type="ECO:0000313" key="6">
    <source>
        <dbReference type="EMBL" id="MBZ5714392.1"/>
    </source>
</evidence>
<organism evidence="6 7">
    <name type="scientific">Nannocystis pusilla</name>
    <dbReference type="NCBI Taxonomy" id="889268"/>
    <lineage>
        <taxon>Bacteria</taxon>
        <taxon>Pseudomonadati</taxon>
        <taxon>Myxococcota</taxon>
        <taxon>Polyangia</taxon>
        <taxon>Nannocystales</taxon>
        <taxon>Nannocystaceae</taxon>
        <taxon>Nannocystis</taxon>
    </lineage>
</organism>
<comment type="caution">
    <text evidence="6">The sequence shown here is derived from an EMBL/GenBank/DDBJ whole genome shotgun (WGS) entry which is preliminary data.</text>
</comment>
<evidence type="ECO:0000256" key="3">
    <source>
        <dbReference type="ARBA" id="ARBA00023157"/>
    </source>
</evidence>
<evidence type="ECO:0000259" key="5">
    <source>
        <dbReference type="Pfam" id="PF23283"/>
    </source>
</evidence>
<dbReference type="Pfam" id="PF13948">
    <property type="entry name" value="DUF4215"/>
    <property type="match status" value="1"/>
</dbReference>
<dbReference type="PANTHER" id="PTHR36191:SF4">
    <property type="entry name" value="VWFD DOMAIN-CONTAINING PROTEIN"/>
    <property type="match status" value="1"/>
</dbReference>
<keyword evidence="7" id="KW-1185">Reference proteome</keyword>
<proteinExistence type="predicted"/>
<dbReference type="EMBL" id="JAIRAU010000047">
    <property type="protein sequence ID" value="MBZ5714392.1"/>
    <property type="molecule type" value="Genomic_DNA"/>
</dbReference>
<reference evidence="6" key="1">
    <citation type="submission" date="2021-08" db="EMBL/GenBank/DDBJ databases">
        <authorList>
            <person name="Stevens D.C."/>
        </authorList>
    </citation>
    <scope>NUCLEOTIDE SEQUENCE</scope>
    <source>
        <strain evidence="6">DSM 53165</strain>
    </source>
</reference>
<evidence type="ECO:0000256" key="4">
    <source>
        <dbReference type="SAM" id="MobiDB-lite"/>
    </source>
</evidence>
<feature type="region of interest" description="Disordered" evidence="4">
    <location>
        <begin position="41"/>
        <end position="68"/>
    </location>
</feature>
<dbReference type="NCBIfam" id="TIGR02232">
    <property type="entry name" value="myxo_disulf_rpt"/>
    <property type="match status" value="2"/>
</dbReference>
<dbReference type="Pfam" id="PF23283">
    <property type="entry name" value="D8C_UMOD"/>
    <property type="match status" value="1"/>
</dbReference>
<dbReference type="PANTHER" id="PTHR36191">
    <property type="entry name" value="ENDO/EXONUCLEASE/PHOSPHATASE DOMAIN-CONTAINING PROTEIN-RELATED"/>
    <property type="match status" value="1"/>
</dbReference>
<evidence type="ECO:0000313" key="7">
    <source>
        <dbReference type="Proteomes" id="UP001139031"/>
    </source>
</evidence>
<dbReference type="Proteomes" id="UP001139031">
    <property type="component" value="Unassembled WGS sequence"/>
</dbReference>
<accession>A0ABS7U221</accession>